<protein>
    <submittedName>
        <fullName evidence="2">Uncharacterized protein</fullName>
    </submittedName>
</protein>
<evidence type="ECO:0000256" key="1">
    <source>
        <dbReference type="SAM" id="MobiDB-lite"/>
    </source>
</evidence>
<sequence length="185" mass="20537">MQHGRRCVGATIVVSKRGEFVATATPPVHGTKNTSAAIASCFSSSPSSIRLFFFLLPSSLSNTINTQPPFRLCSDSSELVATDTTEAAGKDRFRAARARDAVTRRESKRERYKGRKERKGESGREKKRMSLRCDRSGFVIRGEKRADKKNKRSEVRNRRVWAVSQTAAAATVGENAIKTRSTRLT</sequence>
<dbReference type="EMBL" id="KQ434835">
    <property type="protein sequence ID" value="KZC07922.1"/>
    <property type="molecule type" value="Genomic_DNA"/>
</dbReference>
<proteinExistence type="predicted"/>
<evidence type="ECO:0000313" key="3">
    <source>
        <dbReference type="Proteomes" id="UP000076502"/>
    </source>
</evidence>
<feature type="compositionally biased region" description="Basic and acidic residues" evidence="1">
    <location>
        <begin position="95"/>
        <end position="109"/>
    </location>
</feature>
<accession>A0A154P7R8</accession>
<feature type="region of interest" description="Disordered" evidence="1">
    <location>
        <begin position="95"/>
        <end position="130"/>
    </location>
</feature>
<organism evidence="2 3">
    <name type="scientific">Dufourea novaeangliae</name>
    <name type="common">Sweat bee</name>
    <dbReference type="NCBI Taxonomy" id="178035"/>
    <lineage>
        <taxon>Eukaryota</taxon>
        <taxon>Metazoa</taxon>
        <taxon>Ecdysozoa</taxon>
        <taxon>Arthropoda</taxon>
        <taxon>Hexapoda</taxon>
        <taxon>Insecta</taxon>
        <taxon>Pterygota</taxon>
        <taxon>Neoptera</taxon>
        <taxon>Endopterygota</taxon>
        <taxon>Hymenoptera</taxon>
        <taxon>Apocrita</taxon>
        <taxon>Aculeata</taxon>
        <taxon>Apoidea</taxon>
        <taxon>Anthophila</taxon>
        <taxon>Halictidae</taxon>
        <taxon>Rophitinae</taxon>
        <taxon>Dufourea</taxon>
    </lineage>
</organism>
<keyword evidence="3" id="KW-1185">Reference proteome</keyword>
<dbReference type="Proteomes" id="UP000076502">
    <property type="component" value="Unassembled WGS sequence"/>
</dbReference>
<evidence type="ECO:0000313" key="2">
    <source>
        <dbReference type="EMBL" id="KZC07922.1"/>
    </source>
</evidence>
<reference evidence="2 3" key="1">
    <citation type="submission" date="2015-07" db="EMBL/GenBank/DDBJ databases">
        <title>The genome of Dufourea novaeangliae.</title>
        <authorList>
            <person name="Pan H."/>
            <person name="Kapheim K."/>
        </authorList>
    </citation>
    <scope>NUCLEOTIDE SEQUENCE [LARGE SCALE GENOMIC DNA]</scope>
    <source>
        <strain evidence="2">0120121106</strain>
        <tissue evidence="2">Whole body</tissue>
    </source>
</reference>
<name>A0A154P7R8_DUFNO</name>
<gene>
    <name evidence="2" type="ORF">WN55_09964</name>
</gene>
<dbReference type="AlphaFoldDB" id="A0A154P7R8"/>